<evidence type="ECO:0000256" key="5">
    <source>
        <dbReference type="ARBA" id="ARBA00022898"/>
    </source>
</evidence>
<evidence type="ECO:0000256" key="2">
    <source>
        <dbReference type="ARBA" id="ARBA00006490"/>
    </source>
</evidence>
<comment type="cofactor">
    <cofactor evidence="1">
        <name>pyridoxal 5'-phosphate</name>
        <dbReference type="ChEBI" id="CHEBI:597326"/>
    </cofactor>
</comment>
<dbReference type="Gene3D" id="3.90.1150.10">
    <property type="entry name" value="Aspartate Aminotransferase, domain 1"/>
    <property type="match status" value="1"/>
</dbReference>
<organism evidence="10 11">
    <name type="scientific">Candidatus Jorgensenbacteria bacterium RIFCSPLOWO2_01_FULL_45_25b</name>
    <dbReference type="NCBI Taxonomy" id="1798471"/>
    <lineage>
        <taxon>Bacteria</taxon>
        <taxon>Candidatus Joergenseniibacteriota</taxon>
    </lineage>
</organism>
<dbReference type="Gene3D" id="1.10.260.50">
    <property type="match status" value="1"/>
</dbReference>
<evidence type="ECO:0000256" key="6">
    <source>
        <dbReference type="ARBA" id="ARBA00023004"/>
    </source>
</evidence>
<evidence type="ECO:0000256" key="1">
    <source>
        <dbReference type="ARBA" id="ARBA00001933"/>
    </source>
</evidence>
<dbReference type="InterPro" id="IPR000192">
    <property type="entry name" value="Aminotrans_V_dom"/>
</dbReference>
<name>A0A1F6BZ21_9BACT</name>
<dbReference type="InterPro" id="IPR015421">
    <property type="entry name" value="PyrdxlP-dep_Trfase_major"/>
</dbReference>
<keyword evidence="4" id="KW-0479">Metal-binding</keyword>
<evidence type="ECO:0000256" key="8">
    <source>
        <dbReference type="ARBA" id="ARBA00050776"/>
    </source>
</evidence>
<keyword evidence="3" id="KW-0808">Transferase</keyword>
<dbReference type="GO" id="GO:0031071">
    <property type="term" value="F:cysteine desulfurase activity"/>
    <property type="evidence" value="ECO:0007669"/>
    <property type="project" value="UniProtKB-EC"/>
</dbReference>
<evidence type="ECO:0000259" key="9">
    <source>
        <dbReference type="Pfam" id="PF00266"/>
    </source>
</evidence>
<evidence type="ECO:0000256" key="7">
    <source>
        <dbReference type="ARBA" id="ARBA00023014"/>
    </source>
</evidence>
<dbReference type="GO" id="GO:0051536">
    <property type="term" value="F:iron-sulfur cluster binding"/>
    <property type="evidence" value="ECO:0007669"/>
    <property type="project" value="UniProtKB-KW"/>
</dbReference>
<dbReference type="InterPro" id="IPR016454">
    <property type="entry name" value="Cysteine_dSase"/>
</dbReference>
<evidence type="ECO:0000313" key="11">
    <source>
        <dbReference type="Proteomes" id="UP000176996"/>
    </source>
</evidence>
<protein>
    <submittedName>
        <fullName evidence="10">Cysteine desulfurase NifS</fullName>
    </submittedName>
</protein>
<proteinExistence type="inferred from homology"/>
<keyword evidence="7" id="KW-0411">Iron-sulfur</keyword>
<dbReference type="Proteomes" id="UP000176996">
    <property type="component" value="Unassembled WGS sequence"/>
</dbReference>
<dbReference type="STRING" id="1798471.A3A21_02140"/>
<dbReference type="InterPro" id="IPR015422">
    <property type="entry name" value="PyrdxlP-dep_Trfase_small"/>
</dbReference>
<dbReference type="AlphaFoldDB" id="A0A1F6BZ21"/>
<dbReference type="InterPro" id="IPR015424">
    <property type="entry name" value="PyrdxlP-dep_Trfase"/>
</dbReference>
<dbReference type="PIRSF" id="PIRSF005572">
    <property type="entry name" value="NifS"/>
    <property type="match status" value="1"/>
</dbReference>
<dbReference type="GO" id="GO:0046872">
    <property type="term" value="F:metal ion binding"/>
    <property type="evidence" value="ECO:0007669"/>
    <property type="project" value="UniProtKB-KW"/>
</dbReference>
<comment type="catalytic activity">
    <reaction evidence="8">
        <text>(sulfur carrier)-H + L-cysteine = (sulfur carrier)-SH + L-alanine</text>
        <dbReference type="Rhea" id="RHEA:43892"/>
        <dbReference type="Rhea" id="RHEA-COMP:14737"/>
        <dbReference type="Rhea" id="RHEA-COMP:14739"/>
        <dbReference type="ChEBI" id="CHEBI:29917"/>
        <dbReference type="ChEBI" id="CHEBI:35235"/>
        <dbReference type="ChEBI" id="CHEBI:57972"/>
        <dbReference type="ChEBI" id="CHEBI:64428"/>
        <dbReference type="EC" id="2.8.1.7"/>
    </reaction>
</comment>
<accession>A0A1F6BZ21</accession>
<comment type="similarity">
    <text evidence="2">Belongs to the class-V pyridoxal-phosphate-dependent aminotransferase family. NifS/IscS subfamily.</text>
</comment>
<dbReference type="PANTHER" id="PTHR11601:SF34">
    <property type="entry name" value="CYSTEINE DESULFURASE"/>
    <property type="match status" value="1"/>
</dbReference>
<keyword evidence="6" id="KW-0408">Iron</keyword>
<evidence type="ECO:0000313" key="10">
    <source>
        <dbReference type="EMBL" id="OGG42161.1"/>
    </source>
</evidence>
<dbReference type="PANTHER" id="PTHR11601">
    <property type="entry name" value="CYSTEINE DESULFURYLASE FAMILY MEMBER"/>
    <property type="match status" value="1"/>
</dbReference>
<dbReference type="Gene3D" id="3.40.640.10">
    <property type="entry name" value="Type I PLP-dependent aspartate aminotransferase-like (Major domain)"/>
    <property type="match status" value="1"/>
</dbReference>
<dbReference type="Pfam" id="PF00266">
    <property type="entry name" value="Aminotran_5"/>
    <property type="match status" value="1"/>
</dbReference>
<keyword evidence="5" id="KW-0663">Pyridoxal phosphate</keyword>
<comment type="caution">
    <text evidence="10">The sequence shown here is derived from an EMBL/GenBank/DDBJ whole genome shotgun (WGS) entry which is preliminary data.</text>
</comment>
<sequence>MTIYLDYAATTPLDPGVLKTMLPYMSSEYGNPSSLHGSGRRAGRAIEETRKKVAGVINALPEEIIFTGSGTESDNLAILGVSRANKAKGNHLIISAIEHKAVLESVNQLKKEGFEVSLLPVNSEGVVDIKKCLELVRDETLLVSVMYANNEIGTIQPIRELSEAIKKKRGRSSFPLFHTDACQAAGYLSLDVCELGVDMMTLNGSKIYGPKGIGILYKRTGVKLEPLIVGGGQEYNLRAGTENISLVVGFGEALLLAEKMKIAESERLTALREYFISRLFEEIPNIVLNGARKERLPNNVHVSISHVEGEAILLMLDEQGIEVSTGSACSANDLKASHVLLAIGQTDELAHGSIRFSFGRDTTKEKLDEALKVLPSVVNKLETISATTVNI</sequence>
<dbReference type="SUPFAM" id="SSF53383">
    <property type="entry name" value="PLP-dependent transferases"/>
    <property type="match status" value="1"/>
</dbReference>
<evidence type="ECO:0000256" key="3">
    <source>
        <dbReference type="ARBA" id="ARBA00022679"/>
    </source>
</evidence>
<reference evidence="10 11" key="1">
    <citation type="journal article" date="2016" name="Nat. Commun.">
        <title>Thousands of microbial genomes shed light on interconnected biogeochemical processes in an aquifer system.</title>
        <authorList>
            <person name="Anantharaman K."/>
            <person name="Brown C.T."/>
            <person name="Hug L.A."/>
            <person name="Sharon I."/>
            <person name="Castelle C.J."/>
            <person name="Probst A.J."/>
            <person name="Thomas B.C."/>
            <person name="Singh A."/>
            <person name="Wilkins M.J."/>
            <person name="Karaoz U."/>
            <person name="Brodie E.L."/>
            <person name="Williams K.H."/>
            <person name="Hubbard S.S."/>
            <person name="Banfield J.F."/>
        </authorList>
    </citation>
    <scope>NUCLEOTIDE SEQUENCE [LARGE SCALE GENOMIC DNA]</scope>
</reference>
<evidence type="ECO:0000256" key="4">
    <source>
        <dbReference type="ARBA" id="ARBA00022723"/>
    </source>
</evidence>
<dbReference type="FunFam" id="3.40.640.10:FF:000084">
    <property type="entry name" value="IscS-like cysteine desulfurase"/>
    <property type="match status" value="1"/>
</dbReference>
<feature type="domain" description="Aminotransferase class V" evidence="9">
    <location>
        <begin position="3"/>
        <end position="368"/>
    </location>
</feature>
<dbReference type="EMBL" id="MFKK01000004">
    <property type="protein sequence ID" value="OGG42161.1"/>
    <property type="molecule type" value="Genomic_DNA"/>
</dbReference>
<gene>
    <name evidence="10" type="ORF">A3A21_02140</name>
</gene>